<dbReference type="PATRIC" id="fig|1157951.4.peg.287"/>
<dbReference type="Pfam" id="PF12680">
    <property type="entry name" value="SnoaL_2"/>
    <property type="match status" value="1"/>
</dbReference>
<dbReference type="Proteomes" id="UP000005012">
    <property type="component" value="Chromosome"/>
</dbReference>
<accession>A0A140NH23</accession>
<proteinExistence type="predicted"/>
<dbReference type="InterPro" id="IPR037401">
    <property type="entry name" value="SnoaL-like"/>
</dbReference>
<organism evidence="2 3">
    <name type="scientific">Providencia stuartii (strain MRSN 2154)</name>
    <dbReference type="NCBI Taxonomy" id="1157951"/>
    <lineage>
        <taxon>Bacteria</taxon>
        <taxon>Pseudomonadati</taxon>
        <taxon>Pseudomonadota</taxon>
        <taxon>Gammaproteobacteria</taxon>
        <taxon>Enterobacterales</taxon>
        <taxon>Morganellaceae</taxon>
        <taxon>Providencia</taxon>
    </lineage>
</organism>
<dbReference type="OrthoDB" id="1256785at2"/>
<dbReference type="KEGG" id="psi:S70_01425"/>
<evidence type="ECO:0000259" key="1">
    <source>
        <dbReference type="Pfam" id="PF12680"/>
    </source>
</evidence>
<dbReference type="AlphaFoldDB" id="A0A140NH23"/>
<gene>
    <name evidence="2" type="ordered locus">S70_01425</name>
</gene>
<protein>
    <recommendedName>
        <fullName evidence="1">SnoaL-like domain-containing protein</fullName>
    </recommendedName>
</protein>
<dbReference type="Gene3D" id="3.10.450.50">
    <property type="match status" value="1"/>
</dbReference>
<feature type="domain" description="SnoaL-like" evidence="1">
    <location>
        <begin position="20"/>
        <end position="108"/>
    </location>
</feature>
<dbReference type="SUPFAM" id="SSF54427">
    <property type="entry name" value="NTF2-like"/>
    <property type="match status" value="1"/>
</dbReference>
<dbReference type="EMBL" id="CP003488">
    <property type="protein sequence ID" value="AFH92181.1"/>
    <property type="molecule type" value="Genomic_DNA"/>
</dbReference>
<reference evidence="3" key="2">
    <citation type="submission" date="2012-04" db="EMBL/GenBank/DDBJ databases">
        <title>Complete genome sequence of Providencia stuartii clinical isolate MRSN 2154.</title>
        <authorList>
            <person name="Clifford R.J."/>
            <person name="Hang J."/>
            <person name="Riley M.C."/>
            <person name="Onmus-Leone F."/>
            <person name="Kuschner R.A."/>
            <person name="Lesho E.P."/>
            <person name="Waterman P.E."/>
        </authorList>
    </citation>
    <scope>NUCLEOTIDE SEQUENCE [LARGE SCALE GENOMIC DNA]</scope>
    <source>
        <strain evidence="3">MRSN 2154</strain>
    </source>
</reference>
<dbReference type="RefSeq" id="WP_014656145.1">
    <property type="nucleotide sequence ID" value="NC_017731.1"/>
</dbReference>
<name>A0A140NH23_PROSM</name>
<evidence type="ECO:0000313" key="2">
    <source>
        <dbReference type="EMBL" id="AFH92181.1"/>
    </source>
</evidence>
<reference evidence="2 3" key="1">
    <citation type="journal article" date="2012" name="J. Bacteriol.">
        <title>Complete Genome Sequence of Providencia stuartii Clinical Isolate MRSN 2154.</title>
        <authorList>
            <person name="Clifford R.J."/>
            <person name="Hang J."/>
            <person name="Riley M.C."/>
            <person name="Onmus-Leone F."/>
            <person name="Kuschner R.A."/>
            <person name="Lesho E.P."/>
            <person name="Waterman P.E."/>
        </authorList>
    </citation>
    <scope>NUCLEOTIDE SEQUENCE [LARGE SCALE GENOMIC DNA]</scope>
    <source>
        <strain evidence="2 3">MRSN 2154</strain>
    </source>
</reference>
<sequence length="129" mass="14429">MNKIKFVEQALTDVLGKEIGSVEVIEQYFSPNYIQIVDGKKINYEEFVAHLKVLKEAMNNISITIKSIAEGQDCVHTQHIAHAEKKSGDVSEFEVFACFHLSEGKIVRCEELTRMIAGEKADGDLGSRV</sequence>
<dbReference type="InterPro" id="IPR032710">
    <property type="entry name" value="NTF2-like_dom_sf"/>
</dbReference>
<evidence type="ECO:0000313" key="3">
    <source>
        <dbReference type="Proteomes" id="UP000005012"/>
    </source>
</evidence>
<dbReference type="HOGENOM" id="CLU_124041_2_1_6"/>